<sequence length="218" mass="25202">MRTIHQYLDKYPIDPRSEKLIVGTIHPHAHEKFVLPFFYGNVSSLWSIFSDAFPDELKKPVTLEGVLQFLQNHRISMSDTILVCDRKKPTALDEDLIPLELNTNIVEQVRRSNINEIFFTSGFGKNGAFRLFYEKILGLKITAQIKQERELVLDKSIFGRPVKLIILYSPSGASNVGLSQTKLYQESKDKFSKSARPVYDFKVQYYRHMFAKKQGNHC</sequence>
<organism evidence="1 2">
    <name type="scientific">Terrimonas rubra</name>
    <dbReference type="NCBI Taxonomy" id="1035890"/>
    <lineage>
        <taxon>Bacteria</taxon>
        <taxon>Pseudomonadati</taxon>
        <taxon>Bacteroidota</taxon>
        <taxon>Chitinophagia</taxon>
        <taxon>Chitinophagales</taxon>
        <taxon>Chitinophagaceae</taxon>
        <taxon>Terrimonas</taxon>
    </lineage>
</organism>
<keyword evidence="2" id="KW-1185">Reference proteome</keyword>
<protein>
    <recommendedName>
        <fullName evidence="3">G/U mismatch-specific uracil-DNA glycosylase</fullName>
    </recommendedName>
</protein>
<dbReference type="InterPro" id="IPR036895">
    <property type="entry name" value="Uracil-DNA_glycosylase-like_sf"/>
</dbReference>
<evidence type="ECO:0000313" key="1">
    <source>
        <dbReference type="EMBL" id="MFD2918939.1"/>
    </source>
</evidence>
<reference evidence="2" key="1">
    <citation type="journal article" date="2019" name="Int. J. Syst. Evol. Microbiol.">
        <title>The Global Catalogue of Microorganisms (GCM) 10K type strain sequencing project: providing services to taxonomists for standard genome sequencing and annotation.</title>
        <authorList>
            <consortium name="The Broad Institute Genomics Platform"/>
            <consortium name="The Broad Institute Genome Sequencing Center for Infectious Disease"/>
            <person name="Wu L."/>
            <person name="Ma J."/>
        </authorList>
    </citation>
    <scope>NUCLEOTIDE SEQUENCE [LARGE SCALE GENOMIC DNA]</scope>
    <source>
        <strain evidence="2">KCTC 23299</strain>
    </source>
</reference>
<evidence type="ECO:0000313" key="2">
    <source>
        <dbReference type="Proteomes" id="UP001597511"/>
    </source>
</evidence>
<name>A0ABW6A1Q9_9BACT</name>
<accession>A0ABW6A1Q9</accession>
<dbReference type="Gene3D" id="3.40.470.10">
    <property type="entry name" value="Uracil-DNA glycosylase-like domain"/>
    <property type="match status" value="1"/>
</dbReference>
<comment type="caution">
    <text evidence="1">The sequence shown here is derived from an EMBL/GenBank/DDBJ whole genome shotgun (WGS) entry which is preliminary data.</text>
</comment>
<evidence type="ECO:0008006" key="3">
    <source>
        <dbReference type="Google" id="ProtNLM"/>
    </source>
</evidence>
<proteinExistence type="predicted"/>
<dbReference type="RefSeq" id="WP_386095608.1">
    <property type="nucleotide sequence ID" value="NZ_JBHUOZ010000001.1"/>
</dbReference>
<dbReference type="Proteomes" id="UP001597511">
    <property type="component" value="Unassembled WGS sequence"/>
</dbReference>
<gene>
    <name evidence="1" type="ORF">ACFS6H_04395</name>
</gene>
<dbReference type="EMBL" id="JBHUOZ010000001">
    <property type="protein sequence ID" value="MFD2918939.1"/>
    <property type="molecule type" value="Genomic_DNA"/>
</dbReference>